<accession>A0A2I2AD77</accession>
<dbReference type="InterPro" id="IPR047135">
    <property type="entry name" value="YsiQ"/>
</dbReference>
<dbReference type="GO" id="GO:0042910">
    <property type="term" value="F:xenobiotic transmembrane transporter activity"/>
    <property type="evidence" value="ECO:0007669"/>
    <property type="project" value="InterPro"/>
</dbReference>
<dbReference type="CDD" id="cd13134">
    <property type="entry name" value="MATE_like_8"/>
    <property type="match status" value="1"/>
</dbReference>
<dbReference type="PIRSF" id="PIRSF006603">
    <property type="entry name" value="DinF"/>
    <property type="match status" value="1"/>
</dbReference>
<protein>
    <submittedName>
        <fullName evidence="8">MATE family efflux transporter</fullName>
    </submittedName>
</protein>
<reference evidence="9" key="1">
    <citation type="submission" date="2017-12" db="EMBL/GenBank/DDBJ databases">
        <authorList>
            <person name="Christensen H."/>
        </authorList>
    </citation>
    <scope>NUCLEOTIDE SEQUENCE [LARGE SCALE GENOMIC DNA]</scope>
    <source>
        <strain evidence="9">268A</strain>
    </source>
</reference>
<feature type="transmembrane region" description="Helical" evidence="7">
    <location>
        <begin position="38"/>
        <end position="60"/>
    </location>
</feature>
<dbReference type="InterPro" id="IPR048279">
    <property type="entry name" value="MdtK-like"/>
</dbReference>
<organism evidence="8 9">
    <name type="scientific">Ligilactobacillus agilis</name>
    <dbReference type="NCBI Taxonomy" id="1601"/>
    <lineage>
        <taxon>Bacteria</taxon>
        <taxon>Bacillati</taxon>
        <taxon>Bacillota</taxon>
        <taxon>Bacilli</taxon>
        <taxon>Lactobacillales</taxon>
        <taxon>Lactobacillaceae</taxon>
        <taxon>Ligilactobacillus</taxon>
    </lineage>
</organism>
<dbReference type="Proteomes" id="UP000234579">
    <property type="component" value="Unassembled WGS sequence"/>
</dbReference>
<comment type="subcellular location">
    <subcellularLocation>
        <location evidence="1">Cell membrane</location>
        <topology evidence="1">Multi-pass membrane protein</topology>
    </subcellularLocation>
</comment>
<evidence type="ECO:0000313" key="9">
    <source>
        <dbReference type="Proteomes" id="UP000234579"/>
    </source>
</evidence>
<keyword evidence="2" id="KW-0813">Transport</keyword>
<comment type="caution">
    <text evidence="8">The sequence shown here is derived from an EMBL/GenBank/DDBJ whole genome shotgun (WGS) entry which is preliminary data.</text>
</comment>
<dbReference type="NCBIfam" id="TIGR00797">
    <property type="entry name" value="matE"/>
    <property type="match status" value="1"/>
</dbReference>
<feature type="transmembrane region" description="Helical" evidence="7">
    <location>
        <begin position="115"/>
        <end position="137"/>
    </location>
</feature>
<evidence type="ECO:0000256" key="3">
    <source>
        <dbReference type="ARBA" id="ARBA00022475"/>
    </source>
</evidence>
<keyword evidence="6 7" id="KW-0472">Membrane</keyword>
<evidence type="ECO:0000313" key="8">
    <source>
        <dbReference type="EMBL" id="PLA77334.1"/>
    </source>
</evidence>
<dbReference type="AlphaFoldDB" id="A0A2I2AD77"/>
<keyword evidence="4 7" id="KW-0812">Transmembrane</keyword>
<feature type="transmembrane region" description="Helical" evidence="7">
    <location>
        <begin position="188"/>
        <end position="210"/>
    </location>
</feature>
<name>A0A2I2AD77_9LACO</name>
<dbReference type="Pfam" id="PF01554">
    <property type="entry name" value="MatE"/>
    <property type="match status" value="2"/>
</dbReference>
<dbReference type="GO" id="GO:0015297">
    <property type="term" value="F:antiporter activity"/>
    <property type="evidence" value="ECO:0007669"/>
    <property type="project" value="InterPro"/>
</dbReference>
<feature type="transmembrane region" description="Helical" evidence="7">
    <location>
        <begin position="348"/>
        <end position="369"/>
    </location>
</feature>
<evidence type="ECO:0000256" key="2">
    <source>
        <dbReference type="ARBA" id="ARBA00022448"/>
    </source>
</evidence>
<evidence type="ECO:0000256" key="4">
    <source>
        <dbReference type="ARBA" id="ARBA00022692"/>
    </source>
</evidence>
<keyword evidence="5 7" id="KW-1133">Transmembrane helix</keyword>
<feature type="transmembrane region" description="Helical" evidence="7">
    <location>
        <begin position="80"/>
        <end position="103"/>
    </location>
</feature>
<feature type="transmembrane region" description="Helical" evidence="7">
    <location>
        <begin position="157"/>
        <end position="176"/>
    </location>
</feature>
<gene>
    <name evidence="8" type="ORF">CYR79_01410</name>
</gene>
<dbReference type="PANTHER" id="PTHR42925:SF1">
    <property type="entry name" value="VIRULENCE FACTOR MVIN"/>
    <property type="match status" value="1"/>
</dbReference>
<keyword evidence="3" id="KW-1003">Cell membrane</keyword>
<feature type="transmembrane region" description="Helical" evidence="7">
    <location>
        <begin position="216"/>
        <end position="235"/>
    </location>
</feature>
<dbReference type="InterPro" id="IPR002528">
    <property type="entry name" value="MATE_fam"/>
</dbReference>
<sequence>MLKINSEACYSKTKYPYFLKGAVNLPHKANLPTSDRELLFLSWPIFVELLMGVIIGNINVWMISHFNELAVASISATNQLIGLSVNIYGFITIGAQITIAQFLGANRNKELPTIINTALFGGLGIGLALSLLFFSFPKQLLAFMNLPPNIISLGTDYARIYGGGLFIAALNAVMIATLRTHGYTRQALIIPMAASLFTVCGNFVALFSPFGLPNLGVRGLACSALLGNLIAFGLASQLLKKYIHFDLLSARPRLISAKMLKQILKLGLPSSGESVSYQGAQVVVTMIVASLGANVLITKSYVASITQFVFLTAAALSQGNQIIIGRNVGAKNFTQAYQRGLRSTWQNVLISTSICLATFCFIEPIMHIFTHNPAIISLARWVFLVEILLEAARAVNMTLVGSLNASGDVKFPLICSLTVLWLISLPFSYLLAIGLKLGLVGVWLAYTIDESLRACLMIHRWRKGQWRQKVIID</sequence>
<evidence type="ECO:0000256" key="1">
    <source>
        <dbReference type="ARBA" id="ARBA00004651"/>
    </source>
</evidence>
<proteinExistence type="predicted"/>
<dbReference type="GO" id="GO:0005886">
    <property type="term" value="C:plasma membrane"/>
    <property type="evidence" value="ECO:0007669"/>
    <property type="project" value="UniProtKB-SubCell"/>
</dbReference>
<evidence type="ECO:0000256" key="6">
    <source>
        <dbReference type="ARBA" id="ARBA00023136"/>
    </source>
</evidence>
<evidence type="ECO:0000256" key="7">
    <source>
        <dbReference type="SAM" id="Phobius"/>
    </source>
</evidence>
<evidence type="ECO:0000256" key="5">
    <source>
        <dbReference type="ARBA" id="ARBA00022989"/>
    </source>
</evidence>
<dbReference type="EMBL" id="PKGI01000005">
    <property type="protein sequence ID" value="PLA77334.1"/>
    <property type="molecule type" value="Genomic_DNA"/>
</dbReference>
<dbReference type="PANTHER" id="PTHR42925">
    <property type="entry name" value="MULTIDRUG AND TOXIN EFFLUX PROTEIN MATE FAMILY"/>
    <property type="match status" value="1"/>
</dbReference>